<reference evidence="1" key="1">
    <citation type="submission" date="2023-07" db="EMBL/GenBank/DDBJ databases">
        <title>Black Yeasts Isolated from many extreme environments.</title>
        <authorList>
            <person name="Coleine C."/>
            <person name="Stajich J.E."/>
            <person name="Selbmann L."/>
        </authorList>
    </citation>
    <scope>NUCLEOTIDE SEQUENCE</scope>
    <source>
        <strain evidence="1">CCFEE 5714</strain>
    </source>
</reference>
<name>A0ACC3NS11_9PEZI</name>
<keyword evidence="2" id="KW-1185">Reference proteome</keyword>
<gene>
    <name evidence="1" type="ORF">LTR37_002720</name>
</gene>
<sequence length="282" mass="31680">MAMAASTINEDSSIHLGKGRGISSEANLAAPHLNTSSGTITFSNQLPKFINSPLLQHHQRESLVDKGSLRSKVMEYNYYGPARGGHQAANPSWGYARLGWGYEDDIFNDEWWCDPFNSNGPFGVLRQGEYVPQEEIPWRIDPGGHVVYPHGSRDFNLRAYNEGGNPWNSRDNWSPLQQQPQFGVLDFSSGSGQYTQYADPRRSFDQDFINGPWADEWMDWWIGVFLLFLASILLLITTISAPIINNVGLLRITLANETNFRHSSVSFGTFGYCILDVPLVNT</sequence>
<comment type="caution">
    <text evidence="1">The sequence shown here is derived from an EMBL/GenBank/DDBJ whole genome shotgun (WGS) entry which is preliminary data.</text>
</comment>
<dbReference type="EMBL" id="JAUTXU010000015">
    <property type="protein sequence ID" value="KAK3721904.1"/>
    <property type="molecule type" value="Genomic_DNA"/>
</dbReference>
<proteinExistence type="predicted"/>
<evidence type="ECO:0000313" key="1">
    <source>
        <dbReference type="EMBL" id="KAK3721904.1"/>
    </source>
</evidence>
<dbReference type="Proteomes" id="UP001281147">
    <property type="component" value="Unassembled WGS sequence"/>
</dbReference>
<organism evidence="1 2">
    <name type="scientific">Vermiconidia calcicola</name>
    <dbReference type="NCBI Taxonomy" id="1690605"/>
    <lineage>
        <taxon>Eukaryota</taxon>
        <taxon>Fungi</taxon>
        <taxon>Dikarya</taxon>
        <taxon>Ascomycota</taxon>
        <taxon>Pezizomycotina</taxon>
        <taxon>Dothideomycetes</taxon>
        <taxon>Dothideomycetidae</taxon>
        <taxon>Mycosphaerellales</taxon>
        <taxon>Extremaceae</taxon>
        <taxon>Vermiconidia</taxon>
    </lineage>
</organism>
<evidence type="ECO:0000313" key="2">
    <source>
        <dbReference type="Proteomes" id="UP001281147"/>
    </source>
</evidence>
<accession>A0ACC3NS11</accession>
<protein>
    <submittedName>
        <fullName evidence="1">Uncharacterized protein</fullName>
    </submittedName>
</protein>